<keyword evidence="1" id="KW-0175">Coiled coil</keyword>
<evidence type="ECO:0000256" key="1">
    <source>
        <dbReference type="SAM" id="Coils"/>
    </source>
</evidence>
<feature type="compositionally biased region" description="Polar residues" evidence="2">
    <location>
        <begin position="143"/>
        <end position="166"/>
    </location>
</feature>
<evidence type="ECO:0000256" key="2">
    <source>
        <dbReference type="SAM" id="MobiDB-lite"/>
    </source>
</evidence>
<reference evidence="3" key="1">
    <citation type="journal article" date="2020" name="Stud. Mycol.">
        <title>101 Dothideomycetes genomes: a test case for predicting lifestyles and emergence of pathogens.</title>
        <authorList>
            <person name="Haridas S."/>
            <person name="Albert R."/>
            <person name="Binder M."/>
            <person name="Bloem J."/>
            <person name="Labutti K."/>
            <person name="Salamov A."/>
            <person name="Andreopoulos B."/>
            <person name="Baker S."/>
            <person name="Barry K."/>
            <person name="Bills G."/>
            <person name="Bluhm B."/>
            <person name="Cannon C."/>
            <person name="Castanera R."/>
            <person name="Culley D."/>
            <person name="Daum C."/>
            <person name="Ezra D."/>
            <person name="Gonzalez J."/>
            <person name="Henrissat B."/>
            <person name="Kuo A."/>
            <person name="Liang C."/>
            <person name="Lipzen A."/>
            <person name="Lutzoni F."/>
            <person name="Magnuson J."/>
            <person name="Mondo S."/>
            <person name="Nolan M."/>
            <person name="Ohm R."/>
            <person name="Pangilinan J."/>
            <person name="Park H.-J."/>
            <person name="Ramirez L."/>
            <person name="Alfaro M."/>
            <person name="Sun H."/>
            <person name="Tritt A."/>
            <person name="Yoshinaga Y."/>
            <person name="Zwiers L.-H."/>
            <person name="Turgeon B."/>
            <person name="Goodwin S."/>
            <person name="Spatafora J."/>
            <person name="Crous P."/>
            <person name="Grigoriev I."/>
        </authorList>
    </citation>
    <scope>NUCLEOTIDE SEQUENCE</scope>
    <source>
        <strain evidence="3">CBS 122368</strain>
    </source>
</reference>
<keyword evidence="4" id="KW-1185">Reference proteome</keyword>
<dbReference type="RefSeq" id="XP_033684376.1">
    <property type="nucleotide sequence ID" value="XM_033833340.1"/>
</dbReference>
<accession>A0A6A6IHK9</accession>
<dbReference type="AlphaFoldDB" id="A0A6A6IHK9"/>
<feature type="region of interest" description="Disordered" evidence="2">
    <location>
        <begin position="20"/>
        <end position="56"/>
    </location>
</feature>
<dbReference type="EMBL" id="ML987195">
    <property type="protein sequence ID" value="KAF2249372.1"/>
    <property type="molecule type" value="Genomic_DNA"/>
</dbReference>
<dbReference type="Proteomes" id="UP000800094">
    <property type="component" value="Unassembled WGS sequence"/>
</dbReference>
<gene>
    <name evidence="3" type="ORF">BU26DRAFT_565023</name>
</gene>
<feature type="region of interest" description="Disordered" evidence="2">
    <location>
        <begin position="143"/>
        <end position="181"/>
    </location>
</feature>
<sequence length="363" mass="40912">MSSISPKTALLLSLLKKTHLETEDELKPSSPTPNTRGDLLVHIPRTPNPRNPHSSGLLYTLREKETFVRRLRKELAEAEDKLNSHKALCIMKGLIDRTCEDGSHYEEPEEDLSSIMEVKLQVKESSSTKSRIAILPRPTSIQSLMSPAPNLTSSEDTPTLLSSHTDLTIPHPPIQGGSQNTTIRGAQLTRTSTVSIFRHLLWTLDCLRTSLPLLREHGSSLRTLKTSYSTVKPDSSPSLPERSPERDNAEPIRAAQDRIAINHISITQNLHDLLEPQETLSGDRAPPLWPSEAWKFEFPFISLHLLKREYKGRRNDFSHKYATPSARDAMYHVLFAPRLLEVYEGLERDAKQCAGVLLEAFRD</sequence>
<evidence type="ECO:0000313" key="3">
    <source>
        <dbReference type="EMBL" id="KAF2249372.1"/>
    </source>
</evidence>
<feature type="coiled-coil region" evidence="1">
    <location>
        <begin position="61"/>
        <end position="88"/>
    </location>
</feature>
<protein>
    <submittedName>
        <fullName evidence="3">Uncharacterized protein</fullName>
    </submittedName>
</protein>
<name>A0A6A6IHK9_9PLEO</name>
<feature type="region of interest" description="Disordered" evidence="2">
    <location>
        <begin position="225"/>
        <end position="248"/>
    </location>
</feature>
<proteinExistence type="predicted"/>
<dbReference type="GeneID" id="54586670"/>
<organism evidence="3 4">
    <name type="scientific">Trematosphaeria pertusa</name>
    <dbReference type="NCBI Taxonomy" id="390896"/>
    <lineage>
        <taxon>Eukaryota</taxon>
        <taxon>Fungi</taxon>
        <taxon>Dikarya</taxon>
        <taxon>Ascomycota</taxon>
        <taxon>Pezizomycotina</taxon>
        <taxon>Dothideomycetes</taxon>
        <taxon>Pleosporomycetidae</taxon>
        <taxon>Pleosporales</taxon>
        <taxon>Massarineae</taxon>
        <taxon>Trematosphaeriaceae</taxon>
        <taxon>Trematosphaeria</taxon>
    </lineage>
</organism>
<evidence type="ECO:0000313" key="4">
    <source>
        <dbReference type="Proteomes" id="UP000800094"/>
    </source>
</evidence>